<accession>A0A1H3CWR7</accession>
<dbReference type="Gene3D" id="3.40.50.2300">
    <property type="match status" value="2"/>
</dbReference>
<dbReference type="OrthoDB" id="234496at2"/>
<dbReference type="STRING" id="670155.SAMN04488001_3586"/>
<dbReference type="InterPro" id="IPR000843">
    <property type="entry name" value="HTH_LacI"/>
</dbReference>
<dbReference type="Proteomes" id="UP000199441">
    <property type="component" value="Unassembled WGS sequence"/>
</dbReference>
<gene>
    <name evidence="5" type="ORF">SAMN04488001_3586</name>
</gene>
<dbReference type="EMBL" id="FNOI01000009">
    <property type="protein sequence ID" value="SDX58567.1"/>
    <property type="molecule type" value="Genomic_DNA"/>
</dbReference>
<dbReference type="InterPro" id="IPR010982">
    <property type="entry name" value="Lambda_DNA-bd_dom_sf"/>
</dbReference>
<dbReference type="PANTHER" id="PTHR30146">
    <property type="entry name" value="LACI-RELATED TRANSCRIPTIONAL REPRESSOR"/>
    <property type="match status" value="1"/>
</dbReference>
<reference evidence="6" key="1">
    <citation type="submission" date="2016-10" db="EMBL/GenBank/DDBJ databases">
        <authorList>
            <person name="Varghese N."/>
            <person name="Submissions S."/>
        </authorList>
    </citation>
    <scope>NUCLEOTIDE SEQUENCE [LARGE SCALE GENOMIC DNA]</scope>
    <source>
        <strain evidence="6">DSM 26922</strain>
    </source>
</reference>
<dbReference type="PANTHER" id="PTHR30146:SF155">
    <property type="entry name" value="ALANINE RACEMASE"/>
    <property type="match status" value="1"/>
</dbReference>
<keyword evidence="3" id="KW-0804">Transcription</keyword>
<dbReference type="CDD" id="cd20010">
    <property type="entry name" value="PBP1_AglR-like"/>
    <property type="match status" value="1"/>
</dbReference>
<keyword evidence="1" id="KW-0805">Transcription regulation</keyword>
<dbReference type="InterPro" id="IPR046335">
    <property type="entry name" value="LacI/GalR-like_sensor"/>
</dbReference>
<dbReference type="Gene3D" id="1.10.260.40">
    <property type="entry name" value="lambda repressor-like DNA-binding domains"/>
    <property type="match status" value="1"/>
</dbReference>
<sequence>MTTLKDISKHLGLSVTQVSRALNGYSDVNEKTKKRVQDAAAELGYSANLSARSLVTGKSGLVTLIRAGDLTGPADASNLETISGLSKEFYQRGKQFVLHMLPPGVDPLPAYRQAAASGSFDGFVLIDTRQNDERVALLSKYDVPFVVHGRAEVDPSHAFFDIDNMAVIKQHVAHLAKLGHKRFAMLNGPTGFAYSEYRMMGYRAALEEAGLAFNAAAVIHGPMTEPHGMIATARLFEDHAKRPTALICGNVHLAKGAYTALDAMNLSIPEDVSVSAHDDVLHNLRASAFYPSLTVTRSAFSDSWVKLAETLCDMIDGKQDVPHQVVENSEFIARASTAAPKL</sequence>
<evidence type="ECO:0000256" key="3">
    <source>
        <dbReference type="ARBA" id="ARBA00023163"/>
    </source>
</evidence>
<name>A0A1H3CWR7_9RHOB</name>
<dbReference type="GO" id="GO:0003700">
    <property type="term" value="F:DNA-binding transcription factor activity"/>
    <property type="evidence" value="ECO:0007669"/>
    <property type="project" value="TreeGrafter"/>
</dbReference>
<dbReference type="Pfam" id="PF13377">
    <property type="entry name" value="Peripla_BP_3"/>
    <property type="match status" value="1"/>
</dbReference>
<feature type="domain" description="HTH lacI-type" evidence="4">
    <location>
        <begin position="2"/>
        <end position="56"/>
    </location>
</feature>
<keyword evidence="6" id="KW-1185">Reference proteome</keyword>
<dbReference type="InterPro" id="IPR028082">
    <property type="entry name" value="Peripla_BP_I"/>
</dbReference>
<dbReference type="SMART" id="SM00354">
    <property type="entry name" value="HTH_LACI"/>
    <property type="match status" value="1"/>
</dbReference>
<dbReference type="SUPFAM" id="SSF53822">
    <property type="entry name" value="Periplasmic binding protein-like I"/>
    <property type="match status" value="1"/>
</dbReference>
<keyword evidence="2" id="KW-0238">DNA-binding</keyword>
<evidence type="ECO:0000256" key="2">
    <source>
        <dbReference type="ARBA" id="ARBA00023125"/>
    </source>
</evidence>
<evidence type="ECO:0000313" key="5">
    <source>
        <dbReference type="EMBL" id="SDX58567.1"/>
    </source>
</evidence>
<dbReference type="SUPFAM" id="SSF47413">
    <property type="entry name" value="lambda repressor-like DNA-binding domains"/>
    <property type="match status" value="1"/>
</dbReference>
<dbReference type="CDD" id="cd01392">
    <property type="entry name" value="HTH_LacI"/>
    <property type="match status" value="1"/>
</dbReference>
<dbReference type="RefSeq" id="WP_089948651.1">
    <property type="nucleotide sequence ID" value="NZ_FNOI01000009.1"/>
</dbReference>
<evidence type="ECO:0000259" key="4">
    <source>
        <dbReference type="PROSITE" id="PS50932"/>
    </source>
</evidence>
<proteinExistence type="predicted"/>
<dbReference type="PROSITE" id="PS50932">
    <property type="entry name" value="HTH_LACI_2"/>
    <property type="match status" value="1"/>
</dbReference>
<organism evidence="5 6">
    <name type="scientific">Litoreibacter albidus</name>
    <dbReference type="NCBI Taxonomy" id="670155"/>
    <lineage>
        <taxon>Bacteria</taxon>
        <taxon>Pseudomonadati</taxon>
        <taxon>Pseudomonadota</taxon>
        <taxon>Alphaproteobacteria</taxon>
        <taxon>Rhodobacterales</taxon>
        <taxon>Roseobacteraceae</taxon>
        <taxon>Litoreibacter</taxon>
    </lineage>
</organism>
<evidence type="ECO:0000256" key="1">
    <source>
        <dbReference type="ARBA" id="ARBA00023015"/>
    </source>
</evidence>
<dbReference type="AlphaFoldDB" id="A0A1H3CWR7"/>
<protein>
    <submittedName>
        <fullName evidence="5">Transcriptional regulator, LacI family</fullName>
    </submittedName>
</protein>
<dbReference type="Pfam" id="PF00356">
    <property type="entry name" value="LacI"/>
    <property type="match status" value="1"/>
</dbReference>
<evidence type="ECO:0000313" key="6">
    <source>
        <dbReference type="Proteomes" id="UP000199441"/>
    </source>
</evidence>
<dbReference type="GO" id="GO:0000976">
    <property type="term" value="F:transcription cis-regulatory region binding"/>
    <property type="evidence" value="ECO:0007669"/>
    <property type="project" value="TreeGrafter"/>
</dbReference>